<dbReference type="SUPFAM" id="SSF53383">
    <property type="entry name" value="PLP-dependent transferases"/>
    <property type="match status" value="1"/>
</dbReference>
<keyword evidence="1" id="KW-0004">4Fe-4S</keyword>
<evidence type="ECO:0000313" key="7">
    <source>
        <dbReference type="Proteomes" id="UP000239430"/>
    </source>
</evidence>
<dbReference type="AlphaFoldDB" id="A0A9X7J410"/>
<dbReference type="EMBL" id="PVXL01000040">
    <property type="protein sequence ID" value="PRR73500.1"/>
    <property type="molecule type" value="Genomic_DNA"/>
</dbReference>
<dbReference type="Pfam" id="PF04060">
    <property type="entry name" value="FeS"/>
    <property type="match status" value="1"/>
</dbReference>
<evidence type="ECO:0000259" key="5">
    <source>
        <dbReference type="PROSITE" id="PS51656"/>
    </source>
</evidence>
<evidence type="ECO:0000256" key="3">
    <source>
        <dbReference type="ARBA" id="ARBA00023004"/>
    </source>
</evidence>
<keyword evidence="3" id="KW-0408">Iron</keyword>
<dbReference type="Gene3D" id="3.40.640.10">
    <property type="entry name" value="Type I PLP-dependent aspartate aminotransferase-like (Major domain)"/>
    <property type="match status" value="1"/>
</dbReference>
<accession>A0A9X7J410</accession>
<dbReference type="InterPro" id="IPR000192">
    <property type="entry name" value="Aminotrans_V_dom"/>
</dbReference>
<evidence type="ECO:0000313" key="6">
    <source>
        <dbReference type="EMBL" id="PRR73500.1"/>
    </source>
</evidence>
<dbReference type="PANTHER" id="PTHR36214:SF3">
    <property type="entry name" value="ACETYL-COA DECARBONYLASE_SYNTHASE COMPLEX SUBUNIT GAMMA"/>
    <property type="match status" value="1"/>
</dbReference>
<dbReference type="Gene3D" id="1.10.15.40">
    <property type="entry name" value="Electron transport complex subunit B, putative Fe-S cluster"/>
    <property type="match status" value="1"/>
</dbReference>
<keyword evidence="4" id="KW-0411">Iron-sulfur</keyword>
<dbReference type="InterPro" id="IPR051069">
    <property type="entry name" value="ACDS_complex_subunit"/>
</dbReference>
<dbReference type="InterPro" id="IPR007202">
    <property type="entry name" value="4Fe-4S_dom"/>
</dbReference>
<feature type="domain" description="4Fe-4S" evidence="5">
    <location>
        <begin position="118"/>
        <end position="177"/>
    </location>
</feature>
<dbReference type="GO" id="GO:0046872">
    <property type="term" value="F:metal ion binding"/>
    <property type="evidence" value="ECO:0007669"/>
    <property type="project" value="UniProtKB-KW"/>
</dbReference>
<dbReference type="GO" id="GO:0031071">
    <property type="term" value="F:cysteine desulfurase activity"/>
    <property type="evidence" value="ECO:0007669"/>
    <property type="project" value="UniProtKB-EC"/>
</dbReference>
<dbReference type="EC" id="2.8.1.7" evidence="6"/>
<keyword evidence="6" id="KW-0808">Transferase</keyword>
<sequence length="180" mass="19808">MAGSRVAMLPVALFSRCSFSESYAAVWQAMEHFMKNIGASAGRGGYRRALAAEEIVFQCRRLLGKLFNINDATRIVFATNATEAINLVLKGWLNPGDHVITTAMEHNAVWRCLKTLEKEGPTALQIYKWLPGTNCRRCGQLTCLAFATRLLSGENALADCPPLAEEENSERFNALQGLLG</sequence>
<comment type="caution">
    <text evidence="6">The sequence shown here is derived from an EMBL/GenBank/DDBJ whole genome shotgun (WGS) entry which is preliminary data.</text>
</comment>
<protein>
    <submittedName>
        <fullName evidence="6">Cysteine desulfurase</fullName>
        <ecNumber evidence="6">2.8.1.7</ecNumber>
    </submittedName>
</protein>
<dbReference type="Pfam" id="PF00266">
    <property type="entry name" value="Aminotran_5"/>
    <property type="match status" value="1"/>
</dbReference>
<proteinExistence type="predicted"/>
<dbReference type="InterPro" id="IPR015424">
    <property type="entry name" value="PyrdxlP-dep_Trfase"/>
</dbReference>
<keyword evidence="7" id="KW-1185">Reference proteome</keyword>
<evidence type="ECO:0000256" key="4">
    <source>
        <dbReference type="ARBA" id="ARBA00023014"/>
    </source>
</evidence>
<dbReference type="PANTHER" id="PTHR36214">
    <property type="match status" value="1"/>
</dbReference>
<dbReference type="PROSITE" id="PS51656">
    <property type="entry name" value="4FE4S"/>
    <property type="match status" value="1"/>
</dbReference>
<dbReference type="Proteomes" id="UP000239430">
    <property type="component" value="Unassembled WGS sequence"/>
</dbReference>
<evidence type="ECO:0000256" key="2">
    <source>
        <dbReference type="ARBA" id="ARBA00022723"/>
    </source>
</evidence>
<dbReference type="GO" id="GO:0051539">
    <property type="term" value="F:4 iron, 4 sulfur cluster binding"/>
    <property type="evidence" value="ECO:0007669"/>
    <property type="project" value="UniProtKB-KW"/>
</dbReference>
<reference evidence="6 7" key="1">
    <citation type="submission" date="2018-03" db="EMBL/GenBank/DDBJ databases">
        <title>Genome sequence of Moorella stamsii DSM 26217.</title>
        <authorList>
            <person name="Poehlein A."/>
            <person name="Daniel R."/>
        </authorList>
    </citation>
    <scope>NUCLEOTIDE SEQUENCE [LARGE SCALE GENOMIC DNA]</scope>
    <source>
        <strain evidence="7">DSM 26217</strain>
    </source>
</reference>
<gene>
    <name evidence="6" type="primary">csd_1</name>
    <name evidence="6" type="ORF">MOST_13480</name>
</gene>
<keyword evidence="2" id="KW-0479">Metal-binding</keyword>
<organism evidence="6 7">
    <name type="scientific">Neomoorella stamsii</name>
    <dbReference type="NCBI Taxonomy" id="1266720"/>
    <lineage>
        <taxon>Bacteria</taxon>
        <taxon>Bacillati</taxon>
        <taxon>Bacillota</taxon>
        <taxon>Clostridia</taxon>
        <taxon>Neomoorellales</taxon>
        <taxon>Neomoorellaceae</taxon>
        <taxon>Neomoorella</taxon>
    </lineage>
</organism>
<dbReference type="InterPro" id="IPR015421">
    <property type="entry name" value="PyrdxlP-dep_Trfase_major"/>
</dbReference>
<evidence type="ECO:0000256" key="1">
    <source>
        <dbReference type="ARBA" id="ARBA00022485"/>
    </source>
</evidence>
<name>A0A9X7J410_9FIRM</name>